<protein>
    <recommendedName>
        <fullName evidence="2">DUF7041 domain-containing protein</fullName>
    </recommendedName>
</protein>
<dbReference type="Proteomes" id="UP000821866">
    <property type="component" value="Chromosome 6"/>
</dbReference>
<gene>
    <name evidence="3" type="ORF">HPB51_010013</name>
</gene>
<organism evidence="3 4">
    <name type="scientific">Rhipicephalus microplus</name>
    <name type="common">Cattle tick</name>
    <name type="synonym">Boophilus microplus</name>
    <dbReference type="NCBI Taxonomy" id="6941"/>
    <lineage>
        <taxon>Eukaryota</taxon>
        <taxon>Metazoa</taxon>
        <taxon>Ecdysozoa</taxon>
        <taxon>Arthropoda</taxon>
        <taxon>Chelicerata</taxon>
        <taxon>Arachnida</taxon>
        <taxon>Acari</taxon>
        <taxon>Parasitiformes</taxon>
        <taxon>Ixodida</taxon>
        <taxon>Ixodoidea</taxon>
        <taxon>Ixodidae</taxon>
        <taxon>Rhipicephalinae</taxon>
        <taxon>Rhipicephalus</taxon>
        <taxon>Boophilus</taxon>
    </lineage>
</organism>
<dbReference type="PANTHER" id="PTHR33327">
    <property type="entry name" value="ENDONUCLEASE"/>
    <property type="match status" value="1"/>
</dbReference>
<comment type="caution">
    <text evidence="3">The sequence shown here is derived from an EMBL/GenBank/DDBJ whole genome shotgun (WGS) entry which is preliminary data.</text>
</comment>
<reference evidence="3" key="1">
    <citation type="journal article" date="2020" name="Cell">
        <title>Large-Scale Comparative Analyses of Tick Genomes Elucidate Their Genetic Diversity and Vector Capacities.</title>
        <authorList>
            <consortium name="Tick Genome and Microbiome Consortium (TIGMIC)"/>
            <person name="Jia N."/>
            <person name="Wang J."/>
            <person name="Shi W."/>
            <person name="Du L."/>
            <person name="Sun Y."/>
            <person name="Zhan W."/>
            <person name="Jiang J.F."/>
            <person name="Wang Q."/>
            <person name="Zhang B."/>
            <person name="Ji P."/>
            <person name="Bell-Sakyi L."/>
            <person name="Cui X.M."/>
            <person name="Yuan T.T."/>
            <person name="Jiang B.G."/>
            <person name="Yang W.F."/>
            <person name="Lam T.T."/>
            <person name="Chang Q.C."/>
            <person name="Ding S.J."/>
            <person name="Wang X.J."/>
            <person name="Zhu J.G."/>
            <person name="Ruan X.D."/>
            <person name="Zhao L."/>
            <person name="Wei J.T."/>
            <person name="Ye R.Z."/>
            <person name="Que T.C."/>
            <person name="Du C.H."/>
            <person name="Zhou Y.H."/>
            <person name="Cheng J.X."/>
            <person name="Dai P.F."/>
            <person name="Guo W.B."/>
            <person name="Han X.H."/>
            <person name="Huang E.J."/>
            <person name="Li L.F."/>
            <person name="Wei W."/>
            <person name="Gao Y.C."/>
            <person name="Liu J.Z."/>
            <person name="Shao H.Z."/>
            <person name="Wang X."/>
            <person name="Wang C.C."/>
            <person name="Yang T.C."/>
            <person name="Huo Q.B."/>
            <person name="Li W."/>
            <person name="Chen H.Y."/>
            <person name="Chen S.E."/>
            <person name="Zhou L.G."/>
            <person name="Ni X.B."/>
            <person name="Tian J.H."/>
            <person name="Sheng Y."/>
            <person name="Liu T."/>
            <person name="Pan Y.S."/>
            <person name="Xia L.Y."/>
            <person name="Li J."/>
            <person name="Zhao F."/>
            <person name="Cao W.C."/>
        </authorList>
    </citation>
    <scope>NUCLEOTIDE SEQUENCE</scope>
    <source>
        <strain evidence="3">Rmic-2018</strain>
    </source>
</reference>
<dbReference type="InterPro" id="IPR055469">
    <property type="entry name" value="DUF7041"/>
</dbReference>
<feature type="domain" description="DUF7041" evidence="2">
    <location>
        <begin position="33"/>
        <end position="86"/>
    </location>
</feature>
<evidence type="ECO:0000313" key="3">
    <source>
        <dbReference type="EMBL" id="KAH8023027.1"/>
    </source>
</evidence>
<dbReference type="PANTHER" id="PTHR33327:SF3">
    <property type="entry name" value="RNA-DIRECTED DNA POLYMERASE"/>
    <property type="match status" value="1"/>
</dbReference>
<keyword evidence="4" id="KW-1185">Reference proteome</keyword>
<evidence type="ECO:0000313" key="4">
    <source>
        <dbReference type="Proteomes" id="UP000821866"/>
    </source>
</evidence>
<name>A0A9J6DM23_RHIMP</name>
<dbReference type="Pfam" id="PF23055">
    <property type="entry name" value="DUF7041"/>
    <property type="match status" value="1"/>
</dbReference>
<reference evidence="3" key="2">
    <citation type="submission" date="2021-09" db="EMBL/GenBank/DDBJ databases">
        <authorList>
            <person name="Jia N."/>
            <person name="Wang J."/>
            <person name="Shi W."/>
            <person name="Du L."/>
            <person name="Sun Y."/>
            <person name="Zhan W."/>
            <person name="Jiang J."/>
            <person name="Wang Q."/>
            <person name="Zhang B."/>
            <person name="Ji P."/>
            <person name="Sakyi L.B."/>
            <person name="Cui X."/>
            <person name="Yuan T."/>
            <person name="Jiang B."/>
            <person name="Yang W."/>
            <person name="Lam T.T.-Y."/>
            <person name="Chang Q."/>
            <person name="Ding S."/>
            <person name="Wang X."/>
            <person name="Zhu J."/>
            <person name="Ruan X."/>
            <person name="Zhao L."/>
            <person name="Wei J."/>
            <person name="Que T."/>
            <person name="Du C."/>
            <person name="Cheng J."/>
            <person name="Dai P."/>
            <person name="Han X."/>
            <person name="Huang E."/>
            <person name="Gao Y."/>
            <person name="Liu J."/>
            <person name="Shao H."/>
            <person name="Ye R."/>
            <person name="Li L."/>
            <person name="Wei W."/>
            <person name="Wang X."/>
            <person name="Wang C."/>
            <person name="Huo Q."/>
            <person name="Li W."/>
            <person name="Guo W."/>
            <person name="Chen H."/>
            <person name="Chen S."/>
            <person name="Zhou L."/>
            <person name="Zhou L."/>
            <person name="Ni X."/>
            <person name="Tian J."/>
            <person name="Zhou Y."/>
            <person name="Sheng Y."/>
            <person name="Liu T."/>
            <person name="Pan Y."/>
            <person name="Xia L."/>
            <person name="Li J."/>
            <person name="Zhao F."/>
            <person name="Cao W."/>
        </authorList>
    </citation>
    <scope>NUCLEOTIDE SEQUENCE</scope>
    <source>
        <strain evidence="3">Rmic-2018</strain>
        <tissue evidence="3">Larvae</tissue>
    </source>
</reference>
<dbReference type="EMBL" id="JABSTU010000008">
    <property type="protein sequence ID" value="KAH8023027.1"/>
    <property type="molecule type" value="Genomic_DNA"/>
</dbReference>
<feature type="region of interest" description="Disordered" evidence="1">
    <location>
        <begin position="1"/>
        <end position="21"/>
    </location>
</feature>
<accession>A0A9J6DM23</accession>
<evidence type="ECO:0000256" key="1">
    <source>
        <dbReference type="SAM" id="MobiDB-lite"/>
    </source>
</evidence>
<proteinExistence type="predicted"/>
<sequence length="94" mass="10509">MSTTGNERPQASTNSMDAETDSTATVISNTIELPQFWEWNPSAWFIQEEASFELSCITSQTNKYFIVVDVLPAAVIDKVSDLCIRPCMPYLQSP</sequence>
<dbReference type="AlphaFoldDB" id="A0A9J6DM23"/>
<evidence type="ECO:0000259" key="2">
    <source>
        <dbReference type="Pfam" id="PF23055"/>
    </source>
</evidence>